<evidence type="ECO:0000256" key="1">
    <source>
        <dbReference type="SAM" id="Phobius"/>
    </source>
</evidence>
<dbReference type="RefSeq" id="WP_092783128.1">
    <property type="nucleotide sequence ID" value="NZ_FORA01000004.1"/>
</dbReference>
<dbReference type="STRING" id="390807.SAMN04488095_3221"/>
<protein>
    <submittedName>
        <fullName evidence="2">Uncharacterized protein</fullName>
    </submittedName>
</protein>
<name>A0A1I3SP66_9RHOB</name>
<reference evidence="2 3" key="1">
    <citation type="submission" date="2016-10" db="EMBL/GenBank/DDBJ databases">
        <authorList>
            <person name="de Groot N.N."/>
        </authorList>
    </citation>
    <scope>NUCLEOTIDE SEQUENCE [LARGE SCALE GENOMIC DNA]</scope>
    <source>
        <strain evidence="2 3">DSM 19073</strain>
    </source>
</reference>
<dbReference type="AlphaFoldDB" id="A0A1I3SP66"/>
<dbReference type="NCBIfam" id="NF038216">
    <property type="entry name" value="ABZJ_00895_fam"/>
    <property type="match status" value="1"/>
</dbReference>
<organism evidence="2 3">
    <name type="scientific">Jannaschia pohangensis</name>
    <dbReference type="NCBI Taxonomy" id="390807"/>
    <lineage>
        <taxon>Bacteria</taxon>
        <taxon>Pseudomonadati</taxon>
        <taxon>Pseudomonadota</taxon>
        <taxon>Alphaproteobacteria</taxon>
        <taxon>Rhodobacterales</taxon>
        <taxon>Roseobacteraceae</taxon>
        <taxon>Jannaschia</taxon>
    </lineage>
</organism>
<keyword evidence="1" id="KW-1133">Transmembrane helix</keyword>
<feature type="transmembrane region" description="Helical" evidence="1">
    <location>
        <begin position="71"/>
        <end position="98"/>
    </location>
</feature>
<dbReference type="Proteomes" id="UP000199110">
    <property type="component" value="Unassembled WGS sequence"/>
</dbReference>
<proteinExistence type="predicted"/>
<feature type="transmembrane region" description="Helical" evidence="1">
    <location>
        <begin position="39"/>
        <end position="59"/>
    </location>
</feature>
<gene>
    <name evidence="2" type="ORF">SAMN04488095_3221</name>
</gene>
<feature type="transmembrane region" description="Helical" evidence="1">
    <location>
        <begin position="110"/>
        <end position="132"/>
    </location>
</feature>
<dbReference type="EMBL" id="FORA01000004">
    <property type="protein sequence ID" value="SFJ60313.1"/>
    <property type="molecule type" value="Genomic_DNA"/>
</dbReference>
<keyword evidence="3" id="KW-1185">Reference proteome</keyword>
<keyword evidence="1" id="KW-0472">Membrane</keyword>
<evidence type="ECO:0000313" key="2">
    <source>
        <dbReference type="EMBL" id="SFJ60313.1"/>
    </source>
</evidence>
<dbReference type="OrthoDB" id="7725897at2"/>
<dbReference type="InterPro" id="IPR047730">
    <property type="entry name" value="ABZJ_00895-like"/>
</dbReference>
<keyword evidence="1" id="KW-0812">Transmembrane</keyword>
<evidence type="ECO:0000313" key="3">
    <source>
        <dbReference type="Proteomes" id="UP000199110"/>
    </source>
</evidence>
<feature type="transmembrane region" description="Helical" evidence="1">
    <location>
        <begin position="12"/>
        <end position="33"/>
    </location>
</feature>
<sequence>MQEIQPWIGRYALTLVLTWGGLMVVGVLLSRFAGISLPGGAVAILPPIAAAMVTGQAWARQTGALPPNGPAWKLACVGALLYFMMQIVVAGGAFASLSRVTEGVVTPDRLFITFGLLAVLCVVSAGVGRLFLTFGAKSALKA</sequence>
<accession>A0A1I3SP66</accession>